<protein>
    <submittedName>
        <fullName evidence="6">CheY-like chemotaxis protein</fullName>
    </submittedName>
</protein>
<keyword evidence="3" id="KW-0804">Transcription</keyword>
<dbReference type="PANTHER" id="PTHR44591">
    <property type="entry name" value="STRESS RESPONSE REGULATOR PROTEIN 1"/>
    <property type="match status" value="1"/>
</dbReference>
<evidence type="ECO:0000256" key="1">
    <source>
        <dbReference type="ARBA" id="ARBA00022553"/>
    </source>
</evidence>
<feature type="domain" description="Response regulatory" evidence="5">
    <location>
        <begin position="5"/>
        <end position="121"/>
    </location>
</feature>
<evidence type="ECO:0000259" key="5">
    <source>
        <dbReference type="PROSITE" id="PS50110"/>
    </source>
</evidence>
<dbReference type="SUPFAM" id="SSF52172">
    <property type="entry name" value="CheY-like"/>
    <property type="match status" value="1"/>
</dbReference>
<dbReference type="EMBL" id="JAUSUL010000006">
    <property type="protein sequence ID" value="MDQ0317615.1"/>
    <property type="molecule type" value="Genomic_DNA"/>
</dbReference>
<reference evidence="6" key="1">
    <citation type="submission" date="2023-07" db="EMBL/GenBank/DDBJ databases">
        <title>Genomic Encyclopedia of Type Strains, Phase IV (KMG-IV): sequencing the most valuable type-strain genomes for metagenomic binning, comparative biology and taxonomic classification.</title>
        <authorList>
            <person name="Goeker M."/>
        </authorList>
    </citation>
    <scope>NUCLEOTIDE SEQUENCE</scope>
    <source>
        <strain evidence="6">DSM 21202</strain>
    </source>
</reference>
<dbReference type="PROSITE" id="PS50110">
    <property type="entry name" value="RESPONSE_REGULATORY"/>
    <property type="match status" value="1"/>
</dbReference>
<dbReference type="InterPro" id="IPR011006">
    <property type="entry name" value="CheY-like_superfamily"/>
</dbReference>
<dbReference type="Proteomes" id="UP001229244">
    <property type="component" value="Unassembled WGS sequence"/>
</dbReference>
<organism evidence="6 7">
    <name type="scientific">Amorphus orientalis</name>
    <dbReference type="NCBI Taxonomy" id="649198"/>
    <lineage>
        <taxon>Bacteria</taxon>
        <taxon>Pseudomonadati</taxon>
        <taxon>Pseudomonadota</taxon>
        <taxon>Alphaproteobacteria</taxon>
        <taxon>Hyphomicrobiales</taxon>
        <taxon>Amorphaceae</taxon>
        <taxon>Amorphus</taxon>
    </lineage>
</organism>
<dbReference type="GO" id="GO:0000160">
    <property type="term" value="P:phosphorelay signal transduction system"/>
    <property type="evidence" value="ECO:0007669"/>
    <property type="project" value="InterPro"/>
</dbReference>
<evidence type="ECO:0000256" key="4">
    <source>
        <dbReference type="PROSITE-ProRule" id="PRU00169"/>
    </source>
</evidence>
<dbReference type="Gene3D" id="3.40.50.2300">
    <property type="match status" value="1"/>
</dbReference>
<evidence type="ECO:0000313" key="6">
    <source>
        <dbReference type="EMBL" id="MDQ0317615.1"/>
    </source>
</evidence>
<name>A0AAE3VSY6_9HYPH</name>
<dbReference type="RefSeq" id="WP_306887536.1">
    <property type="nucleotide sequence ID" value="NZ_JAUSUL010000006.1"/>
</dbReference>
<keyword evidence="1 4" id="KW-0597">Phosphoprotein</keyword>
<dbReference type="SMART" id="SM00448">
    <property type="entry name" value="REC"/>
    <property type="match status" value="1"/>
</dbReference>
<dbReference type="AlphaFoldDB" id="A0AAE3VSY6"/>
<keyword evidence="7" id="KW-1185">Reference proteome</keyword>
<dbReference type="PANTHER" id="PTHR44591:SF3">
    <property type="entry name" value="RESPONSE REGULATORY DOMAIN-CONTAINING PROTEIN"/>
    <property type="match status" value="1"/>
</dbReference>
<feature type="modified residue" description="4-aspartylphosphate" evidence="4">
    <location>
        <position position="55"/>
    </location>
</feature>
<gene>
    <name evidence="6" type="ORF">J2S73_004101</name>
</gene>
<dbReference type="Pfam" id="PF00072">
    <property type="entry name" value="Response_reg"/>
    <property type="match status" value="1"/>
</dbReference>
<dbReference type="InterPro" id="IPR001789">
    <property type="entry name" value="Sig_transdc_resp-reg_receiver"/>
</dbReference>
<proteinExistence type="predicted"/>
<evidence type="ECO:0000256" key="2">
    <source>
        <dbReference type="ARBA" id="ARBA00023015"/>
    </source>
</evidence>
<comment type="caution">
    <text evidence="6">The sequence shown here is derived from an EMBL/GenBank/DDBJ whole genome shotgun (WGS) entry which is preliminary data.</text>
</comment>
<evidence type="ECO:0000256" key="3">
    <source>
        <dbReference type="ARBA" id="ARBA00023163"/>
    </source>
</evidence>
<sequence length="123" mass="13903">MAPFKILMCDDEAEIVEELSEFFNEHGWEVRLCHNTVDAKRLLVEGPRPDLLLTDLRLDDRDGTSLIAFAQALPKEMRPQLHAIMTGYVIEDTTADDLGADVLYLKPVDPVALLNDVERRLAI</sequence>
<keyword evidence="2" id="KW-0805">Transcription regulation</keyword>
<evidence type="ECO:0000313" key="7">
    <source>
        <dbReference type="Proteomes" id="UP001229244"/>
    </source>
</evidence>
<accession>A0AAE3VSY6</accession>
<dbReference type="InterPro" id="IPR050595">
    <property type="entry name" value="Bact_response_regulator"/>
</dbReference>